<accession>A0AAX2HAP1</accession>
<dbReference type="Proteomes" id="UP000219564">
    <property type="component" value="Unassembled WGS sequence"/>
</dbReference>
<dbReference type="EMBL" id="OBKZ01000028">
    <property type="protein sequence ID" value="SOB53382.1"/>
    <property type="molecule type" value="Genomic_DNA"/>
</dbReference>
<feature type="signal peptide" evidence="1">
    <location>
        <begin position="1"/>
        <end position="28"/>
    </location>
</feature>
<organism evidence="2 3">
    <name type="scientific">Pseudomonas lundensis</name>
    <dbReference type="NCBI Taxonomy" id="86185"/>
    <lineage>
        <taxon>Bacteria</taxon>
        <taxon>Pseudomonadati</taxon>
        <taxon>Pseudomonadota</taxon>
        <taxon>Gammaproteobacteria</taxon>
        <taxon>Pseudomonadales</taxon>
        <taxon>Pseudomonadaceae</taxon>
        <taxon>Pseudomonas</taxon>
    </lineage>
</organism>
<comment type="caution">
    <text evidence="2">The sequence shown here is derived from an EMBL/GenBank/DDBJ whole genome shotgun (WGS) entry which is preliminary data.</text>
</comment>
<gene>
    <name evidence="2" type="ORF">PLUA15_340002</name>
</gene>
<name>A0AAX2HAP1_9PSED</name>
<evidence type="ECO:0000313" key="2">
    <source>
        <dbReference type="EMBL" id="SOB53382.1"/>
    </source>
</evidence>
<feature type="chain" id="PRO_5043768828" evidence="1">
    <location>
        <begin position="29"/>
        <end position="166"/>
    </location>
</feature>
<keyword evidence="1" id="KW-0732">Signal</keyword>
<sequence length="166" mass="17485">MMSRVTAKRSMSVVAWGVMGGFCGLTMAAPADPLQIAGTYECSGYDRHDGAYKGVLTLTTDESASHAEQGFGAYQLTFRVETSAAPVTYSGYGAAKGQTLALYFANDDASAAKDYGIGLATLTQDQDAQGTYTTTLHKSYYQPHYMNNGVAGRGTESCVKTVAGKA</sequence>
<protein>
    <submittedName>
        <fullName evidence="2">Uncharacterized protein</fullName>
    </submittedName>
</protein>
<evidence type="ECO:0000256" key="1">
    <source>
        <dbReference type="SAM" id="SignalP"/>
    </source>
</evidence>
<proteinExistence type="predicted"/>
<reference evidence="2 3" key="1">
    <citation type="submission" date="2017-08" db="EMBL/GenBank/DDBJ databases">
        <authorList>
            <person name="Chaillou S."/>
        </authorList>
    </citation>
    <scope>NUCLEOTIDE SEQUENCE [LARGE SCALE GENOMIC DNA]</scope>
    <source>
        <strain evidence="2 3">MFPA15A1205</strain>
    </source>
</reference>
<evidence type="ECO:0000313" key="3">
    <source>
        <dbReference type="Proteomes" id="UP000219564"/>
    </source>
</evidence>
<dbReference type="AlphaFoldDB" id="A0AAX2HAP1"/>